<protein>
    <submittedName>
        <fullName evidence="1">Uncharacterized protein</fullName>
    </submittedName>
</protein>
<keyword evidence="2" id="KW-1185">Reference proteome</keyword>
<dbReference type="Proteomes" id="UP000800200">
    <property type="component" value="Unassembled WGS sequence"/>
</dbReference>
<sequence>MGCGRSKVDTEANKSNSLPINWKGTPPVYYSQACETFREWRENGRKISGYSVVIHYLDAYSVTQIEHDIQETILRAICEAQQIHNFDVKVKCLNRWSEEPQTGNEKNRLAFLRDLDSCKTFAEVSNHLDNCGDHKDDGAIQPIVTTAEGLKAQAFISDSDSLGMLKPDIQAAIYKYNSGWDLGTFMSKRLGILEGRNPGSRNSALMVAAQFQCLLRGAKAVFESHAATPTIYIVFAFKDLPEYTRSRIHRELGNAVESLQKMESESRQDAFAISVIALDMIKSKWQKLDDAYRGKCDFIDHTPVSLEILSGGLGPLLLLKILLGGIDADVDRKMKNGDMTGLYGKGCRYPKAADMWECTCLKPRQKAEPSTSG</sequence>
<proteinExistence type="predicted"/>
<reference evidence="1" key="1">
    <citation type="journal article" date="2020" name="Stud. Mycol.">
        <title>101 Dothideomycetes genomes: a test case for predicting lifestyles and emergence of pathogens.</title>
        <authorList>
            <person name="Haridas S."/>
            <person name="Albert R."/>
            <person name="Binder M."/>
            <person name="Bloem J."/>
            <person name="Labutti K."/>
            <person name="Salamov A."/>
            <person name="Andreopoulos B."/>
            <person name="Baker S."/>
            <person name="Barry K."/>
            <person name="Bills G."/>
            <person name="Bluhm B."/>
            <person name="Cannon C."/>
            <person name="Castanera R."/>
            <person name="Culley D."/>
            <person name="Daum C."/>
            <person name="Ezra D."/>
            <person name="Gonzalez J."/>
            <person name="Henrissat B."/>
            <person name="Kuo A."/>
            <person name="Liang C."/>
            <person name="Lipzen A."/>
            <person name="Lutzoni F."/>
            <person name="Magnuson J."/>
            <person name="Mondo S."/>
            <person name="Nolan M."/>
            <person name="Ohm R."/>
            <person name="Pangilinan J."/>
            <person name="Park H.-J."/>
            <person name="Ramirez L."/>
            <person name="Alfaro M."/>
            <person name="Sun H."/>
            <person name="Tritt A."/>
            <person name="Yoshinaga Y."/>
            <person name="Zwiers L.-H."/>
            <person name="Turgeon B."/>
            <person name="Goodwin S."/>
            <person name="Spatafora J."/>
            <person name="Crous P."/>
            <person name="Grigoriev I."/>
        </authorList>
    </citation>
    <scope>NUCLEOTIDE SEQUENCE</scope>
    <source>
        <strain evidence="1">CBS 207.26</strain>
    </source>
</reference>
<evidence type="ECO:0000313" key="1">
    <source>
        <dbReference type="EMBL" id="KAF2193633.1"/>
    </source>
</evidence>
<dbReference type="OrthoDB" id="10681545at2759"/>
<organism evidence="1 2">
    <name type="scientific">Zopfia rhizophila CBS 207.26</name>
    <dbReference type="NCBI Taxonomy" id="1314779"/>
    <lineage>
        <taxon>Eukaryota</taxon>
        <taxon>Fungi</taxon>
        <taxon>Dikarya</taxon>
        <taxon>Ascomycota</taxon>
        <taxon>Pezizomycotina</taxon>
        <taxon>Dothideomycetes</taxon>
        <taxon>Dothideomycetes incertae sedis</taxon>
        <taxon>Zopfiaceae</taxon>
        <taxon>Zopfia</taxon>
    </lineage>
</organism>
<dbReference type="AlphaFoldDB" id="A0A6A6ERH8"/>
<gene>
    <name evidence="1" type="ORF">K469DRAFT_712421</name>
</gene>
<evidence type="ECO:0000313" key="2">
    <source>
        <dbReference type="Proteomes" id="UP000800200"/>
    </source>
</evidence>
<accession>A0A6A6ERH8</accession>
<name>A0A6A6ERH8_9PEZI</name>
<dbReference type="EMBL" id="ML994613">
    <property type="protein sequence ID" value="KAF2193633.1"/>
    <property type="molecule type" value="Genomic_DNA"/>
</dbReference>